<feature type="region of interest" description="Disordered" evidence="1">
    <location>
        <begin position="649"/>
        <end position="680"/>
    </location>
</feature>
<dbReference type="AlphaFoldDB" id="A0AA36I579"/>
<gene>
    <name evidence="2" type="ORF">EVOR1521_LOCUS9034</name>
</gene>
<keyword evidence="3" id="KW-1185">Reference proteome</keyword>
<feature type="compositionally biased region" description="Low complexity" evidence="1">
    <location>
        <begin position="655"/>
        <end position="666"/>
    </location>
</feature>
<comment type="caution">
    <text evidence="2">The sequence shown here is derived from an EMBL/GenBank/DDBJ whole genome shotgun (WGS) entry which is preliminary data.</text>
</comment>
<organism evidence="2 3">
    <name type="scientific">Effrenium voratum</name>
    <dbReference type="NCBI Taxonomy" id="2562239"/>
    <lineage>
        <taxon>Eukaryota</taxon>
        <taxon>Sar</taxon>
        <taxon>Alveolata</taxon>
        <taxon>Dinophyceae</taxon>
        <taxon>Suessiales</taxon>
        <taxon>Symbiodiniaceae</taxon>
        <taxon>Effrenium</taxon>
    </lineage>
</organism>
<feature type="compositionally biased region" description="Basic and acidic residues" evidence="1">
    <location>
        <begin position="552"/>
        <end position="627"/>
    </location>
</feature>
<reference evidence="2" key="1">
    <citation type="submission" date="2023-08" db="EMBL/GenBank/DDBJ databases">
        <authorList>
            <person name="Chen Y."/>
            <person name="Shah S."/>
            <person name="Dougan E. K."/>
            <person name="Thang M."/>
            <person name="Chan C."/>
        </authorList>
    </citation>
    <scope>NUCLEOTIDE SEQUENCE</scope>
</reference>
<protein>
    <submittedName>
        <fullName evidence="2">Uncharacterized protein</fullName>
    </submittedName>
</protein>
<dbReference type="EMBL" id="CAUJNA010000798">
    <property type="protein sequence ID" value="CAJ1381313.1"/>
    <property type="molecule type" value="Genomic_DNA"/>
</dbReference>
<evidence type="ECO:0000313" key="3">
    <source>
        <dbReference type="Proteomes" id="UP001178507"/>
    </source>
</evidence>
<sequence>MASVPPHRAESLARSFDNANLDGNCTLEEAIAHTDGMKILLLEKPMVVNKEPGSIKLGDLPAKMEITDSVKKKTQFLDVIADHEGPIDLNAVETMFLQQRYADLPEPVRMKGNFQAPYNMQIFIIPKEGGKKDIIKHIKFLEGAKVLHSSIISMCQGVPLEIDLQGKYRDGGRGLQYMLEGLGGFQVRYQKLVSAGASSKMPKETEDIRKGFAYIRQCLADQGSQANTIKEWPLTFKSITPWALNTILAPILPHVMSHSVIWIGKSQVGKSPVSYTLSSVVSAYWLIQEEKEGSPCFQTCNHLDYFRKEKGRRTKPRVFDDGNLNLEHPAGVKAVTEVDGVDRKTMARYNASSYAKNQLCQICSNPYDRTAEPPMDANSTQDTVTFEQFYKIVRPSFHRDFDEEDLVGVFKRSTFIVFTDVGMYVRVPGTDRKPVPRYAWPERDIGMISPSARPLLAAYKRGNLSHLPADHDKDMQWSLNLLQAALDGEEVRYCATTRGKELFSGREYVIEDRPTLAGIEGKTKYYLDAGAAVDEPPTKKLRSVKSSSNLLKEIKNENAQDAKDEPKDEDEQKTKEEQKENEDAQDAKDEPKDEDEQKTKEEEKDEDVQGIKEEPEETHKVRIKQEPVDPSYFSKPLNLRPLVINLSDTSEDASDPASAPAAADAADPVEKLSDPTAPPAADVVDETKVLAVWVKPHYTKQYDVKLPDGKKVRVKSGAQIIVLLRKLRSAQFEYWHRRANMWEVTGQMLQALHKQ</sequence>
<feature type="region of interest" description="Disordered" evidence="1">
    <location>
        <begin position="538"/>
        <end position="635"/>
    </location>
</feature>
<proteinExistence type="predicted"/>
<evidence type="ECO:0000256" key="1">
    <source>
        <dbReference type="SAM" id="MobiDB-lite"/>
    </source>
</evidence>
<evidence type="ECO:0000313" key="2">
    <source>
        <dbReference type="EMBL" id="CAJ1381313.1"/>
    </source>
</evidence>
<accession>A0AA36I579</accession>
<dbReference type="Proteomes" id="UP001178507">
    <property type="component" value="Unassembled WGS sequence"/>
</dbReference>
<name>A0AA36I579_9DINO</name>